<dbReference type="PANTHER" id="PTHR34978">
    <property type="entry name" value="POSSIBLE SENSOR-TRANSDUCER PROTEIN BLAR"/>
    <property type="match status" value="1"/>
</dbReference>
<keyword evidence="1" id="KW-1133">Transmembrane helix</keyword>
<sequence>MTLLNQVFDVYIDLNITLAITALVWLSVKLLMARIGNKLDFSVQLGLLNGLFALILLSPLAVVGYQHLLAAEMVPAAMSVNLADYAVSQYLRGGVAIPAEDFQTLLGMRARVSEDVLTLANGVGVGIACVLIAGFVWFSSRLVLSFVRLNRMLASCHDWHRQGRVHLLLSDRALVPFSARGLFNHYVVVPSDLLCEPDDLKLVLKHEFQHLRQGDVTWEIGLELLRPLFFWNPFFYVWKSEVERLRELACDQRVAEDAHVDLRSYCMCLLRAAQAGLKKRQDQMVREREVGVAAVALIEVQDRLLRRSPAQKLRRRIEALLVTNRIRPHWSFMGLAVVPMTAVIFLTALSIQKPADWSQDRLMLSAIINLERLETINGNLEKIETVSGFGQRPLR</sequence>
<keyword evidence="4" id="KW-1185">Reference proteome</keyword>
<proteinExistence type="predicted"/>
<protein>
    <submittedName>
        <fullName evidence="3">M56 family metallopeptidase</fullName>
    </submittedName>
</protein>
<evidence type="ECO:0000256" key="1">
    <source>
        <dbReference type="SAM" id="Phobius"/>
    </source>
</evidence>
<evidence type="ECO:0000313" key="3">
    <source>
        <dbReference type="EMBL" id="MCK7612900.1"/>
    </source>
</evidence>
<dbReference type="CDD" id="cd07341">
    <property type="entry name" value="M56_BlaR1_MecR1_like"/>
    <property type="match status" value="1"/>
</dbReference>
<gene>
    <name evidence="3" type="ORF">M0H32_12060</name>
</gene>
<organism evidence="3 4">
    <name type="scientific">Roseibium sediminicola</name>
    <dbReference type="NCBI Taxonomy" id="2933272"/>
    <lineage>
        <taxon>Bacteria</taxon>
        <taxon>Pseudomonadati</taxon>
        <taxon>Pseudomonadota</taxon>
        <taxon>Alphaproteobacteria</taxon>
        <taxon>Hyphomicrobiales</taxon>
        <taxon>Stappiaceae</taxon>
        <taxon>Roseibium</taxon>
    </lineage>
</organism>
<feature type="transmembrane region" description="Helical" evidence="1">
    <location>
        <begin position="45"/>
        <end position="65"/>
    </location>
</feature>
<feature type="domain" description="Peptidase M56" evidence="2">
    <location>
        <begin position="13"/>
        <end position="275"/>
    </location>
</feature>
<dbReference type="InterPro" id="IPR008756">
    <property type="entry name" value="Peptidase_M56"/>
</dbReference>
<evidence type="ECO:0000259" key="2">
    <source>
        <dbReference type="Pfam" id="PF05569"/>
    </source>
</evidence>
<keyword evidence="1" id="KW-0812">Transmembrane</keyword>
<feature type="transmembrane region" description="Helical" evidence="1">
    <location>
        <begin position="330"/>
        <end position="351"/>
    </location>
</feature>
<dbReference type="PANTHER" id="PTHR34978:SF3">
    <property type="entry name" value="SLR0241 PROTEIN"/>
    <property type="match status" value="1"/>
</dbReference>
<dbReference type="RefSeq" id="WP_248154234.1">
    <property type="nucleotide sequence ID" value="NZ_JALNMJ010000007.1"/>
</dbReference>
<keyword evidence="1" id="KW-0472">Membrane</keyword>
<dbReference type="Pfam" id="PF05569">
    <property type="entry name" value="Peptidase_M56"/>
    <property type="match status" value="1"/>
</dbReference>
<feature type="transmembrane region" description="Helical" evidence="1">
    <location>
        <begin position="116"/>
        <end position="138"/>
    </location>
</feature>
<feature type="transmembrane region" description="Helical" evidence="1">
    <location>
        <begin position="12"/>
        <end position="33"/>
    </location>
</feature>
<accession>A0ABT0GUI7</accession>
<evidence type="ECO:0000313" key="4">
    <source>
        <dbReference type="Proteomes" id="UP001431221"/>
    </source>
</evidence>
<dbReference type="EMBL" id="JALNMJ010000007">
    <property type="protein sequence ID" value="MCK7612900.1"/>
    <property type="molecule type" value="Genomic_DNA"/>
</dbReference>
<dbReference type="Proteomes" id="UP001431221">
    <property type="component" value="Unassembled WGS sequence"/>
</dbReference>
<dbReference type="InterPro" id="IPR052173">
    <property type="entry name" value="Beta-lactam_resp_regulator"/>
</dbReference>
<name>A0ABT0GUI7_9HYPH</name>
<comment type="caution">
    <text evidence="3">The sequence shown here is derived from an EMBL/GenBank/DDBJ whole genome shotgun (WGS) entry which is preliminary data.</text>
</comment>
<reference evidence="3" key="1">
    <citation type="submission" date="2022-04" db="EMBL/GenBank/DDBJ databases">
        <title>Roseibium sp. CAU 1639 isolated from mud.</title>
        <authorList>
            <person name="Kim W."/>
        </authorList>
    </citation>
    <scope>NUCLEOTIDE SEQUENCE</scope>
    <source>
        <strain evidence="3">CAU 1639</strain>
    </source>
</reference>